<keyword evidence="3" id="KW-0808">Transferase</keyword>
<dbReference type="Pfam" id="PF00370">
    <property type="entry name" value="FGGY_N"/>
    <property type="match status" value="2"/>
</dbReference>
<dbReference type="InterPro" id="IPR043129">
    <property type="entry name" value="ATPase_NBD"/>
</dbReference>
<sequence>MPRYVVGIDSGSQSSKVTVFDELGAVVSEGRVALRPTVSPTPGAVEHPGDDLWESIAAACRMAMAAFPHDPRSITGVGLCTIRFCRASLRADGSLAGPVLSWMDPRVGRPFEAEGGDAARVTTSSGYITHRLTGRFRDTAAQYQGVWPIDHDAWDWSPDETAYTATGLRREQLSELVLPGEILGEVTAEAAAATGLPVGLPVVATANDKAVEALGCGLTDPRTLLISLGTYIAAMSVGDQRAAAPTAYWCNFASEPGVFLYESAGIRRGMWTISWFRDLLGEAAAAAAAAEGTRLEEVLNREAERVPAGSGGLLSVLDWLAPTGSPHRRGSILGFDGWHGRAHVYRSLLEGIAFTMRRATLAMAAEVGVEYDRVVVSGGGSSSDLMMQILADVVGLPTERVVGESAAGRGAAVCAAAATGVHPSLGAAVAAMVHRRDRFEPDPSTAAVYADLGALHGSITEATDPLYERLAALGSAGTASS</sequence>
<dbReference type="GO" id="GO:0016301">
    <property type="term" value="F:kinase activity"/>
    <property type="evidence" value="ECO:0007669"/>
    <property type="project" value="UniProtKB-KW"/>
</dbReference>
<dbReference type="Pfam" id="PF02782">
    <property type="entry name" value="FGGY_C"/>
    <property type="match status" value="1"/>
</dbReference>
<organism evidence="7 8">
    <name type="scientific">Frondihabitans peucedani</name>
    <dbReference type="NCBI Taxonomy" id="598626"/>
    <lineage>
        <taxon>Bacteria</taxon>
        <taxon>Bacillati</taxon>
        <taxon>Actinomycetota</taxon>
        <taxon>Actinomycetes</taxon>
        <taxon>Micrococcales</taxon>
        <taxon>Microbacteriaceae</taxon>
        <taxon>Frondihabitans</taxon>
    </lineage>
</organism>
<dbReference type="Proteomes" id="UP001501594">
    <property type="component" value="Unassembled WGS sequence"/>
</dbReference>
<keyword evidence="2" id="KW-0119">Carbohydrate metabolism</keyword>
<evidence type="ECO:0000313" key="8">
    <source>
        <dbReference type="Proteomes" id="UP001501594"/>
    </source>
</evidence>
<name>A0ABP8E257_9MICO</name>
<dbReference type="PIRSF" id="PIRSF000538">
    <property type="entry name" value="GlpK"/>
    <property type="match status" value="1"/>
</dbReference>
<keyword evidence="8" id="KW-1185">Reference proteome</keyword>
<keyword evidence="2" id="KW-0859">Xylose metabolism</keyword>
<evidence type="ECO:0000256" key="1">
    <source>
        <dbReference type="ARBA" id="ARBA00009156"/>
    </source>
</evidence>
<keyword evidence="4 7" id="KW-0418">Kinase</keyword>
<dbReference type="InterPro" id="IPR050406">
    <property type="entry name" value="FGGY_Carb_Kinase"/>
</dbReference>
<dbReference type="InterPro" id="IPR018484">
    <property type="entry name" value="FGGY_N"/>
</dbReference>
<dbReference type="SUPFAM" id="SSF53067">
    <property type="entry name" value="Actin-like ATPase domain"/>
    <property type="match status" value="2"/>
</dbReference>
<feature type="domain" description="Carbohydrate kinase FGGY N-terminal" evidence="5">
    <location>
        <begin position="119"/>
        <end position="215"/>
    </location>
</feature>
<evidence type="ECO:0000259" key="6">
    <source>
        <dbReference type="Pfam" id="PF02782"/>
    </source>
</evidence>
<dbReference type="PANTHER" id="PTHR43095:SF5">
    <property type="entry name" value="XYLULOSE KINASE"/>
    <property type="match status" value="1"/>
</dbReference>
<dbReference type="Gene3D" id="3.30.420.40">
    <property type="match status" value="3"/>
</dbReference>
<dbReference type="PANTHER" id="PTHR43095">
    <property type="entry name" value="SUGAR KINASE"/>
    <property type="match status" value="1"/>
</dbReference>
<protein>
    <submittedName>
        <fullName evidence="7">FGGY-family carbohydrate kinase</fullName>
    </submittedName>
</protein>
<feature type="domain" description="Carbohydrate kinase FGGY C-terminal" evidence="6">
    <location>
        <begin position="225"/>
        <end position="418"/>
    </location>
</feature>
<evidence type="ECO:0000256" key="4">
    <source>
        <dbReference type="ARBA" id="ARBA00022777"/>
    </source>
</evidence>
<dbReference type="RefSeq" id="WP_344795016.1">
    <property type="nucleotide sequence ID" value="NZ_BAABAU010000001.1"/>
</dbReference>
<feature type="domain" description="Carbohydrate kinase FGGY N-terminal" evidence="5">
    <location>
        <begin position="4"/>
        <end position="107"/>
    </location>
</feature>
<gene>
    <name evidence="7" type="ORF">GCM10022256_17060</name>
</gene>
<dbReference type="EMBL" id="BAABAU010000001">
    <property type="protein sequence ID" value="GAA4266094.1"/>
    <property type="molecule type" value="Genomic_DNA"/>
</dbReference>
<dbReference type="InterPro" id="IPR000577">
    <property type="entry name" value="Carb_kinase_FGGY"/>
</dbReference>
<accession>A0ABP8E257</accession>
<comment type="similarity">
    <text evidence="1">Belongs to the FGGY kinase family.</text>
</comment>
<evidence type="ECO:0000313" key="7">
    <source>
        <dbReference type="EMBL" id="GAA4266094.1"/>
    </source>
</evidence>
<comment type="caution">
    <text evidence="7">The sequence shown here is derived from an EMBL/GenBank/DDBJ whole genome shotgun (WGS) entry which is preliminary data.</text>
</comment>
<proteinExistence type="inferred from homology"/>
<evidence type="ECO:0000256" key="2">
    <source>
        <dbReference type="ARBA" id="ARBA00022629"/>
    </source>
</evidence>
<dbReference type="InterPro" id="IPR018485">
    <property type="entry name" value="FGGY_C"/>
</dbReference>
<evidence type="ECO:0000256" key="3">
    <source>
        <dbReference type="ARBA" id="ARBA00022679"/>
    </source>
</evidence>
<reference evidence="8" key="1">
    <citation type="journal article" date="2019" name="Int. J. Syst. Evol. Microbiol.">
        <title>The Global Catalogue of Microorganisms (GCM) 10K type strain sequencing project: providing services to taxonomists for standard genome sequencing and annotation.</title>
        <authorList>
            <consortium name="The Broad Institute Genomics Platform"/>
            <consortium name="The Broad Institute Genome Sequencing Center for Infectious Disease"/>
            <person name="Wu L."/>
            <person name="Ma J."/>
        </authorList>
    </citation>
    <scope>NUCLEOTIDE SEQUENCE [LARGE SCALE GENOMIC DNA]</scope>
    <source>
        <strain evidence="8">JCM 17442</strain>
    </source>
</reference>
<evidence type="ECO:0000259" key="5">
    <source>
        <dbReference type="Pfam" id="PF00370"/>
    </source>
</evidence>